<feature type="domain" description="Trypsin-co-occurring" evidence="1">
    <location>
        <begin position="7"/>
        <end position="105"/>
    </location>
</feature>
<evidence type="ECO:0000259" key="1">
    <source>
        <dbReference type="Pfam" id="PF19493"/>
    </source>
</evidence>
<keyword evidence="3" id="KW-1185">Reference proteome</keyword>
<dbReference type="RefSeq" id="WP_252663768.1">
    <property type="nucleotide sequence ID" value="NZ_CP098611.1"/>
</dbReference>
<evidence type="ECO:0000313" key="2">
    <source>
        <dbReference type="EMBL" id="USR91738.1"/>
    </source>
</evidence>
<dbReference type="NCBIfam" id="NF041216">
    <property type="entry name" value="CU044_2847_fam"/>
    <property type="match status" value="1"/>
</dbReference>
<proteinExistence type="predicted"/>
<dbReference type="Pfam" id="PF19493">
    <property type="entry name" value="Trypco1"/>
    <property type="match status" value="1"/>
</dbReference>
<dbReference type="EMBL" id="CP098611">
    <property type="protein sequence ID" value="USR91738.1"/>
    <property type="molecule type" value="Genomic_DNA"/>
</dbReference>
<organism evidence="2 3">
    <name type="scientific">Phormidium yuhuli AB48</name>
    <dbReference type="NCBI Taxonomy" id="2940671"/>
    <lineage>
        <taxon>Bacteria</taxon>
        <taxon>Bacillati</taxon>
        <taxon>Cyanobacteriota</taxon>
        <taxon>Cyanophyceae</taxon>
        <taxon>Oscillatoriophycideae</taxon>
        <taxon>Oscillatoriales</taxon>
        <taxon>Oscillatoriaceae</taxon>
        <taxon>Phormidium</taxon>
        <taxon>Phormidium yuhuli</taxon>
    </lineage>
</organism>
<name>A0ABY5AR95_9CYAN</name>
<sequence length="107" mass="11666">MARLVEFDLGNGETVLIEVEDVESDGIEPVSKRPGEVAAQARKTFAEALDTLKPMVENIKARLDGMTEPADEVQVKFSVKLTGEVGAVVTKVGGEATYEITLKWHHK</sequence>
<reference evidence="2" key="1">
    <citation type="submission" date="2022-06" db="EMBL/GenBank/DDBJ databases">
        <title>Genome sequence of Phormidium yuhuli AB48 isolated from an industrial photobioreactor environment.</title>
        <authorList>
            <person name="Qiu Y."/>
            <person name="Noonan A.J.C."/>
            <person name="Dofher K."/>
            <person name="Koch M."/>
            <person name="Kieft B."/>
            <person name="Lin X."/>
            <person name="Ziels R.M."/>
            <person name="Hallam S.J."/>
        </authorList>
    </citation>
    <scope>NUCLEOTIDE SEQUENCE</scope>
    <source>
        <strain evidence="2">AB48</strain>
    </source>
</reference>
<dbReference type="Proteomes" id="UP001056708">
    <property type="component" value="Chromosome"/>
</dbReference>
<gene>
    <name evidence="2" type="ORF">NEA10_03135</name>
</gene>
<accession>A0ABY5AR95</accession>
<evidence type="ECO:0000313" key="3">
    <source>
        <dbReference type="Proteomes" id="UP001056708"/>
    </source>
</evidence>
<protein>
    <recommendedName>
        <fullName evidence="1">Trypsin-co-occurring domain-containing protein</fullName>
    </recommendedName>
</protein>
<dbReference type="InterPro" id="IPR045794">
    <property type="entry name" value="Trypco1"/>
</dbReference>